<organism evidence="1 2">
    <name type="scientific">Pseudonocardia parietis</name>
    <dbReference type="NCBI Taxonomy" id="570936"/>
    <lineage>
        <taxon>Bacteria</taxon>
        <taxon>Bacillati</taxon>
        <taxon>Actinomycetota</taxon>
        <taxon>Actinomycetes</taxon>
        <taxon>Pseudonocardiales</taxon>
        <taxon>Pseudonocardiaceae</taxon>
        <taxon>Pseudonocardia</taxon>
    </lineage>
</organism>
<name>A0ABS4VPI1_9PSEU</name>
<gene>
    <name evidence="1" type="ORF">JOF36_001529</name>
</gene>
<evidence type="ECO:0000313" key="2">
    <source>
        <dbReference type="Proteomes" id="UP001519295"/>
    </source>
</evidence>
<evidence type="ECO:0008006" key="3">
    <source>
        <dbReference type="Google" id="ProtNLM"/>
    </source>
</evidence>
<dbReference type="RefSeq" id="WP_210025681.1">
    <property type="nucleotide sequence ID" value="NZ_JAGINU010000001.1"/>
</dbReference>
<protein>
    <recommendedName>
        <fullName evidence="3">PE family protein</fullName>
    </recommendedName>
</protein>
<proteinExistence type="predicted"/>
<reference evidence="1 2" key="1">
    <citation type="submission" date="2021-03" db="EMBL/GenBank/DDBJ databases">
        <title>Sequencing the genomes of 1000 actinobacteria strains.</title>
        <authorList>
            <person name="Klenk H.-P."/>
        </authorList>
    </citation>
    <scope>NUCLEOTIDE SEQUENCE [LARGE SCALE GENOMIC DNA]</scope>
    <source>
        <strain evidence="1 2">DSM 45256</strain>
    </source>
</reference>
<sequence>MRPDLHWDPDVLDRAAARLRELAATLRDDARAATDGDHAGAATIDEHGAAARRIADELDSLAGSAARSAAAARDVDDVTALAFRATVHRGEGDPV</sequence>
<evidence type="ECO:0000313" key="1">
    <source>
        <dbReference type="EMBL" id="MBP2365833.1"/>
    </source>
</evidence>
<dbReference type="EMBL" id="JAGINU010000001">
    <property type="protein sequence ID" value="MBP2365833.1"/>
    <property type="molecule type" value="Genomic_DNA"/>
</dbReference>
<accession>A0ABS4VPI1</accession>
<comment type="caution">
    <text evidence="1">The sequence shown here is derived from an EMBL/GenBank/DDBJ whole genome shotgun (WGS) entry which is preliminary data.</text>
</comment>
<dbReference type="Proteomes" id="UP001519295">
    <property type="component" value="Unassembled WGS sequence"/>
</dbReference>
<keyword evidence="2" id="KW-1185">Reference proteome</keyword>